<keyword evidence="2" id="KW-0175">Coiled coil</keyword>
<dbReference type="SUPFAM" id="SSF111369">
    <property type="entry name" value="HlyD-like secretion proteins"/>
    <property type="match status" value="1"/>
</dbReference>
<evidence type="ECO:0000256" key="1">
    <source>
        <dbReference type="ARBA" id="ARBA00009477"/>
    </source>
</evidence>
<dbReference type="EMBL" id="VTOX01000015">
    <property type="protein sequence ID" value="NKE69089.1"/>
    <property type="molecule type" value="Genomic_DNA"/>
</dbReference>
<evidence type="ECO:0000313" key="7">
    <source>
        <dbReference type="Proteomes" id="UP000521868"/>
    </source>
</evidence>
<dbReference type="PANTHER" id="PTHR30469:SF15">
    <property type="entry name" value="HLYD FAMILY OF SECRETION PROTEINS"/>
    <property type="match status" value="1"/>
</dbReference>
<name>A0A7X6DKY5_9BURK</name>
<evidence type="ECO:0000256" key="3">
    <source>
        <dbReference type="SAM" id="MobiDB-lite"/>
    </source>
</evidence>
<dbReference type="Gene3D" id="2.40.420.20">
    <property type="match status" value="1"/>
</dbReference>
<proteinExistence type="inferred from homology"/>
<dbReference type="InterPro" id="IPR006143">
    <property type="entry name" value="RND_pump_MFP"/>
</dbReference>
<evidence type="ECO:0000259" key="5">
    <source>
        <dbReference type="Pfam" id="PF25973"/>
    </source>
</evidence>
<feature type="coiled-coil region" evidence="2">
    <location>
        <begin position="111"/>
        <end position="138"/>
    </location>
</feature>
<comment type="caution">
    <text evidence="6">The sequence shown here is derived from an EMBL/GenBank/DDBJ whole genome shotgun (WGS) entry which is preliminary data.</text>
</comment>
<dbReference type="Pfam" id="PF25954">
    <property type="entry name" value="Beta-barrel_RND_2"/>
    <property type="match status" value="1"/>
</dbReference>
<gene>
    <name evidence="6" type="ORF">RAMLITH_25065</name>
</gene>
<dbReference type="InterPro" id="IPR058792">
    <property type="entry name" value="Beta-barrel_RND_2"/>
</dbReference>
<dbReference type="Pfam" id="PF25973">
    <property type="entry name" value="BSH_CzcB"/>
    <property type="match status" value="1"/>
</dbReference>
<dbReference type="NCBIfam" id="TIGR01730">
    <property type="entry name" value="RND_mfp"/>
    <property type="match status" value="1"/>
</dbReference>
<reference evidence="6 7" key="1">
    <citation type="journal article" date="2020" name="Nature">
        <title>Bacterial chemolithoautotrophy via manganese oxidation.</title>
        <authorList>
            <person name="Yu H."/>
            <person name="Leadbetter J.R."/>
        </authorList>
    </citation>
    <scope>NUCLEOTIDE SEQUENCE [LARGE SCALE GENOMIC DNA]</scope>
    <source>
        <strain evidence="6 7">RBP-1</strain>
    </source>
</reference>
<sequence length="398" mass="41740">MNTRLLKWVALLVLLALVAAGAWRAWSARQAQQEALALATAGRQQTVVELAATDVARAQRHQLTQGLPISGSLKAVNSALVKARAAGELQGLAVREGDRVQAGQVIARIESTEYAARVRQVQEQADAAKAQIDIAQRQWNNNKALVDQGFISRTALDTSLNNLNAAQANHQAALAAVEVARKSLDDTVVRAPIAGFVAQRLAQPGERVGVEARIVEIVDLSRLELEATLSAADSLAVRVGQEAQLQVEGKPEPVRARVARINPSAQPGSRSVLAYLAIEAPAGLRQGLFAQGTLHTGEVRAIAVPLAAVRTDKPAPYVQVVANDVVAHRTVEPGARGAVGTETMVAVTGLNEGALVLRSSVGPLREGTPVRFTGGHPHPSPLPQAGEGASPPAAAPRP</sequence>
<dbReference type="Gene3D" id="2.40.50.100">
    <property type="match status" value="1"/>
</dbReference>
<evidence type="ECO:0000259" key="4">
    <source>
        <dbReference type="Pfam" id="PF25954"/>
    </source>
</evidence>
<feature type="domain" description="CusB-like beta-barrel" evidence="4">
    <location>
        <begin position="226"/>
        <end position="296"/>
    </location>
</feature>
<dbReference type="Proteomes" id="UP000521868">
    <property type="component" value="Unassembled WGS sequence"/>
</dbReference>
<keyword evidence="7" id="KW-1185">Reference proteome</keyword>
<feature type="domain" description="CzcB-like barrel-sandwich hybrid" evidence="5">
    <location>
        <begin position="79"/>
        <end position="219"/>
    </location>
</feature>
<protein>
    <submittedName>
        <fullName evidence="6">Efflux RND transporter periplasmic adaptor subunit</fullName>
    </submittedName>
</protein>
<evidence type="ECO:0000256" key="2">
    <source>
        <dbReference type="SAM" id="Coils"/>
    </source>
</evidence>
<dbReference type="GO" id="GO:1990281">
    <property type="term" value="C:efflux pump complex"/>
    <property type="evidence" value="ECO:0007669"/>
    <property type="project" value="TreeGrafter"/>
</dbReference>
<dbReference type="PANTHER" id="PTHR30469">
    <property type="entry name" value="MULTIDRUG RESISTANCE PROTEIN MDTA"/>
    <property type="match status" value="1"/>
</dbReference>
<dbReference type="RefSeq" id="WP_168110228.1">
    <property type="nucleotide sequence ID" value="NZ_VTOX01000015.1"/>
</dbReference>
<dbReference type="InterPro" id="IPR058647">
    <property type="entry name" value="BSH_CzcB-like"/>
</dbReference>
<accession>A0A7X6DKY5</accession>
<dbReference type="AlphaFoldDB" id="A0A7X6DKY5"/>
<comment type="similarity">
    <text evidence="1">Belongs to the membrane fusion protein (MFP) (TC 8.A.1) family.</text>
</comment>
<evidence type="ECO:0000313" key="6">
    <source>
        <dbReference type="EMBL" id="NKE69089.1"/>
    </source>
</evidence>
<feature type="compositionally biased region" description="Low complexity" evidence="3">
    <location>
        <begin position="383"/>
        <end position="392"/>
    </location>
</feature>
<feature type="region of interest" description="Disordered" evidence="3">
    <location>
        <begin position="366"/>
        <end position="398"/>
    </location>
</feature>
<dbReference type="Gene3D" id="2.40.30.170">
    <property type="match status" value="1"/>
</dbReference>
<dbReference type="Gene3D" id="1.10.287.470">
    <property type="entry name" value="Helix hairpin bin"/>
    <property type="match status" value="1"/>
</dbReference>
<organism evidence="6 7">
    <name type="scientific">Ramlibacter lithotrophicus</name>
    <dbReference type="NCBI Taxonomy" id="2606681"/>
    <lineage>
        <taxon>Bacteria</taxon>
        <taxon>Pseudomonadati</taxon>
        <taxon>Pseudomonadota</taxon>
        <taxon>Betaproteobacteria</taxon>
        <taxon>Burkholderiales</taxon>
        <taxon>Comamonadaceae</taxon>
        <taxon>Ramlibacter</taxon>
    </lineage>
</organism>
<dbReference type="GO" id="GO:0015562">
    <property type="term" value="F:efflux transmembrane transporter activity"/>
    <property type="evidence" value="ECO:0007669"/>
    <property type="project" value="TreeGrafter"/>
</dbReference>